<evidence type="ECO:0000313" key="2">
    <source>
        <dbReference type="Proteomes" id="UP000480570"/>
    </source>
</evidence>
<protein>
    <submittedName>
        <fullName evidence="1">Uncharacterized protein</fullName>
    </submittedName>
</protein>
<reference evidence="1 2" key="1">
    <citation type="journal article" date="2019" name="Appl. Environ. Microbiol.">
        <title>Genetic determinants of hydroxycinnamic acid metabolism in heterofermentative lactobacilli.</title>
        <authorList>
            <person name="Gaur G."/>
            <person name="Oh J.H."/>
            <person name="Filannino P."/>
            <person name="Gobbetti M."/>
            <person name="van Pijkeren J.P."/>
            <person name="Ganzle M.G."/>
        </authorList>
    </citation>
    <scope>NUCLEOTIDE SEQUENCE [LARGE SCALE GENOMIC DNA]</scope>
    <source>
        <strain evidence="1 2">FUA3583</strain>
    </source>
</reference>
<proteinExistence type="predicted"/>
<gene>
    <name evidence="1" type="ORF">GB992_08735</name>
</gene>
<dbReference type="Proteomes" id="UP000480570">
    <property type="component" value="Unassembled WGS sequence"/>
</dbReference>
<dbReference type="AlphaFoldDB" id="A0A7C9IU28"/>
<organism evidence="1 2">
    <name type="scientific">Furfurilactobacillus rossiae</name>
    <dbReference type="NCBI Taxonomy" id="231049"/>
    <lineage>
        <taxon>Bacteria</taxon>
        <taxon>Bacillati</taxon>
        <taxon>Bacillota</taxon>
        <taxon>Bacilli</taxon>
        <taxon>Lactobacillales</taxon>
        <taxon>Lactobacillaceae</taxon>
        <taxon>Furfurilactobacillus</taxon>
    </lineage>
</organism>
<dbReference type="EMBL" id="WEZT01000018">
    <property type="protein sequence ID" value="MYV05919.1"/>
    <property type="molecule type" value="Genomic_DNA"/>
</dbReference>
<sequence length="120" mass="13764">MEPNYFGQWKQSIVKQLRDTKKDKFIRRLDDDSLVINYLTYIRECVLHSVTVHESKDILKQLPTLSPNEAANYQRIKSNLISGSGISPYLSTNASKLRPDDLFLALGIMHLHMGQIMDVS</sequence>
<name>A0A7C9IU28_9LACO</name>
<evidence type="ECO:0000313" key="1">
    <source>
        <dbReference type="EMBL" id="MYV05919.1"/>
    </source>
</evidence>
<accession>A0A7C9IU28</accession>
<comment type="caution">
    <text evidence="1">The sequence shown here is derived from an EMBL/GenBank/DDBJ whole genome shotgun (WGS) entry which is preliminary data.</text>
</comment>